<gene>
    <name evidence="1" type="ORF">MJO28_016540</name>
</gene>
<organism evidence="1 2">
    <name type="scientific">Puccinia striiformis f. sp. tritici</name>
    <dbReference type="NCBI Taxonomy" id="168172"/>
    <lineage>
        <taxon>Eukaryota</taxon>
        <taxon>Fungi</taxon>
        <taxon>Dikarya</taxon>
        <taxon>Basidiomycota</taxon>
        <taxon>Pucciniomycotina</taxon>
        <taxon>Pucciniomycetes</taxon>
        <taxon>Pucciniales</taxon>
        <taxon>Pucciniaceae</taxon>
        <taxon>Puccinia</taxon>
    </lineage>
</organism>
<dbReference type="EMBL" id="CM045882">
    <property type="protein sequence ID" value="KAI7935669.1"/>
    <property type="molecule type" value="Genomic_DNA"/>
</dbReference>
<keyword evidence="2" id="KW-1185">Reference proteome</keyword>
<sequence>MITHRFIHLAFLLEITQGWGTRSDGVVAGAFITEADNPEIWSMRQFLKESAEPLPTQPTCSTDQMRFAEECHMIQGTHLSQGETQTADMTGSTSKAAEITQNICSDWRFNAMGTFCNDHIGPVNHHNQQLQPDGLSLRAEEVFQPVNQEESEKGSQKRARLHNEFSLSGPPKVSKKIKTPQQPIFNTPGLKEICMDLVGCIDEPNTNQLCSHPSKIIPEILQNYELASAPSASRGRLLPDHPSNGVSRNTPQQSTFDPLMFDKIYMDLAGCLNEPNTALLSNNPRESTPEVRQNTGPSSAPASIRAKVLYDHCLDSVSSSQLSAPNGRQISAGSNQEEVQGGLFNENTPVHFSSSKSRNTIVQSQHTQSNLDVISLAYQSQIQLTDSTKEPNPLCEDTLKRTPNHMDAVYSRATQIATYYSGHALSWSPGEICKKASIFTETLADKLLDSITCIEIKERLKGMHESHGILIPFTYDLALKDLKVSHWYRIEKTWTCIWKSLSRHNQPISDENILRTFVWVADYISEITSFKESSHYSDPKVKQNSLPNLQMSLIRYISTSNTLVYKLGNPRLSKACDTVVTYFLKEGPSIEFKALNRWTMRELHTKVLEKLLYISQKIYSVYPTRLKGYSLLNLSSEKPPPKTGSNNLLFTLFQNLQEVVLDHEISGGNVIIHLPVINERLLQGIIHADSSSNLYSGYSSKNLQKKKPLIEVLQEMKLSEVLPKQRNPKEFKFLPSRIRDHLNKYLL</sequence>
<dbReference type="Proteomes" id="UP001060170">
    <property type="component" value="Chromosome 18"/>
</dbReference>
<evidence type="ECO:0000313" key="2">
    <source>
        <dbReference type="Proteomes" id="UP001060170"/>
    </source>
</evidence>
<name>A0ACC0DPL3_9BASI</name>
<reference evidence="2" key="1">
    <citation type="journal article" date="2018" name="BMC Genomics">
        <title>Genomic insights into host adaptation between the wheat stripe rust pathogen (Puccinia striiformis f. sp. tritici) and the barley stripe rust pathogen (Puccinia striiformis f. sp. hordei).</title>
        <authorList>
            <person name="Xia C."/>
            <person name="Wang M."/>
            <person name="Yin C."/>
            <person name="Cornejo O.E."/>
            <person name="Hulbert S.H."/>
            <person name="Chen X."/>
        </authorList>
    </citation>
    <scope>NUCLEOTIDE SEQUENCE [LARGE SCALE GENOMIC DNA]</scope>
    <source>
        <strain evidence="2">93-210</strain>
    </source>
</reference>
<protein>
    <submittedName>
        <fullName evidence="1">Uncharacterized protein</fullName>
    </submittedName>
</protein>
<proteinExistence type="predicted"/>
<comment type="caution">
    <text evidence="1">The sequence shown here is derived from an EMBL/GenBank/DDBJ whole genome shotgun (WGS) entry which is preliminary data.</text>
</comment>
<accession>A0ACC0DPL3</accession>
<reference evidence="2" key="2">
    <citation type="journal article" date="2018" name="Mol. Plant Microbe Interact.">
        <title>Genome sequence resources for the wheat stripe rust pathogen (Puccinia striiformis f. sp. tritici) and the barley stripe rust pathogen (Puccinia striiformis f. sp. hordei).</title>
        <authorList>
            <person name="Xia C."/>
            <person name="Wang M."/>
            <person name="Yin C."/>
            <person name="Cornejo O.E."/>
            <person name="Hulbert S.H."/>
            <person name="Chen X."/>
        </authorList>
    </citation>
    <scope>NUCLEOTIDE SEQUENCE [LARGE SCALE GENOMIC DNA]</scope>
    <source>
        <strain evidence="2">93-210</strain>
    </source>
</reference>
<evidence type="ECO:0000313" key="1">
    <source>
        <dbReference type="EMBL" id="KAI7935669.1"/>
    </source>
</evidence>
<reference evidence="1 2" key="3">
    <citation type="journal article" date="2022" name="Microbiol. Spectr.">
        <title>Folding features and dynamics of 3D genome architecture in plant fungal pathogens.</title>
        <authorList>
            <person name="Xia C."/>
        </authorList>
    </citation>
    <scope>NUCLEOTIDE SEQUENCE [LARGE SCALE GENOMIC DNA]</scope>
    <source>
        <strain evidence="1 2">93-210</strain>
    </source>
</reference>